<dbReference type="Proteomes" id="UP000663891">
    <property type="component" value="Unassembled WGS sequence"/>
</dbReference>
<dbReference type="EMBL" id="CAJNON010001344">
    <property type="protein sequence ID" value="CAF1454227.1"/>
    <property type="molecule type" value="Genomic_DNA"/>
</dbReference>
<dbReference type="Proteomes" id="UP000663881">
    <property type="component" value="Unassembled WGS sequence"/>
</dbReference>
<organism evidence="5 7">
    <name type="scientific">Adineta steineri</name>
    <dbReference type="NCBI Taxonomy" id="433720"/>
    <lineage>
        <taxon>Eukaryota</taxon>
        <taxon>Metazoa</taxon>
        <taxon>Spiralia</taxon>
        <taxon>Gnathifera</taxon>
        <taxon>Rotifera</taxon>
        <taxon>Eurotatoria</taxon>
        <taxon>Bdelloidea</taxon>
        <taxon>Adinetida</taxon>
        <taxon>Adinetidae</taxon>
        <taxon>Adineta</taxon>
    </lineage>
</organism>
<dbReference type="EMBL" id="CAJNOG010000040">
    <property type="protein sequence ID" value="CAF0822440.1"/>
    <property type="molecule type" value="Genomic_DNA"/>
</dbReference>
<evidence type="ECO:0000313" key="7">
    <source>
        <dbReference type="Proteomes" id="UP000663868"/>
    </source>
</evidence>
<dbReference type="EMBL" id="CAJOBB010001128">
    <property type="protein sequence ID" value="CAF3813192.1"/>
    <property type="molecule type" value="Genomic_DNA"/>
</dbReference>
<proteinExistence type="predicted"/>
<sequence>MLTPHPPSSILRKFRNVFFSFVYSTAEAITFTADLSDKRIVHRIVIACAPGFDDVPPNAILARTGTLYPPRPTPVKYNSCKAFPSETLSDLSQGCIPI</sequence>
<dbReference type="AlphaFoldDB" id="A0A819CJ67"/>
<dbReference type="Proteomes" id="UP000663845">
    <property type="component" value="Unassembled WGS sequence"/>
</dbReference>
<evidence type="ECO:0000313" key="2">
    <source>
        <dbReference type="EMBL" id="CAF1413370.1"/>
    </source>
</evidence>
<evidence type="ECO:0000313" key="4">
    <source>
        <dbReference type="EMBL" id="CAF3605841.1"/>
    </source>
</evidence>
<dbReference type="EMBL" id="CAJOAY010001710">
    <property type="protein sequence ID" value="CAF3877281.1"/>
    <property type="molecule type" value="Genomic_DNA"/>
</dbReference>
<evidence type="ECO:0000313" key="5">
    <source>
        <dbReference type="EMBL" id="CAF3813192.1"/>
    </source>
</evidence>
<evidence type="ECO:0000313" key="3">
    <source>
        <dbReference type="EMBL" id="CAF1454227.1"/>
    </source>
</evidence>
<reference evidence="5" key="1">
    <citation type="submission" date="2021-02" db="EMBL/GenBank/DDBJ databases">
        <authorList>
            <person name="Nowell W R."/>
        </authorList>
    </citation>
    <scope>NUCLEOTIDE SEQUENCE</scope>
</reference>
<gene>
    <name evidence="2" type="ORF">IZO911_LOCUS40209</name>
    <name evidence="1" type="ORF">JYZ213_LOCUS6385</name>
    <name evidence="5" type="ORF">KXQ929_LOCUS17749</name>
    <name evidence="6" type="ORF">OKA104_LOCUS22941</name>
    <name evidence="4" type="ORF">OXD698_LOCUS6662</name>
    <name evidence="3" type="ORF">VCS650_LOCUS39659</name>
</gene>
<dbReference type="EMBL" id="CAJOAZ010000293">
    <property type="protein sequence ID" value="CAF3605841.1"/>
    <property type="molecule type" value="Genomic_DNA"/>
</dbReference>
<dbReference type="Proteomes" id="UP000663868">
    <property type="component" value="Unassembled WGS sequence"/>
</dbReference>
<comment type="caution">
    <text evidence="5">The sequence shown here is derived from an EMBL/GenBank/DDBJ whole genome shotgun (WGS) entry which is preliminary data.</text>
</comment>
<evidence type="ECO:0000313" key="6">
    <source>
        <dbReference type="EMBL" id="CAF3877281.1"/>
    </source>
</evidence>
<protein>
    <submittedName>
        <fullName evidence="5">Uncharacterized protein</fullName>
    </submittedName>
</protein>
<dbReference type="Proteomes" id="UP000663860">
    <property type="component" value="Unassembled WGS sequence"/>
</dbReference>
<dbReference type="Proteomes" id="UP000663844">
    <property type="component" value="Unassembled WGS sequence"/>
</dbReference>
<evidence type="ECO:0000313" key="1">
    <source>
        <dbReference type="EMBL" id="CAF0822440.1"/>
    </source>
</evidence>
<accession>A0A819CJ67</accession>
<name>A0A819CJ67_9BILA</name>
<dbReference type="EMBL" id="CAJNOE010001332">
    <property type="protein sequence ID" value="CAF1413370.1"/>
    <property type="molecule type" value="Genomic_DNA"/>
</dbReference>